<feature type="chain" id="PRO_5012099409" evidence="1">
    <location>
        <begin position="23"/>
        <end position="298"/>
    </location>
</feature>
<dbReference type="Proteomes" id="UP000192276">
    <property type="component" value="Unassembled WGS sequence"/>
</dbReference>
<dbReference type="Pfam" id="PF07676">
    <property type="entry name" value="PD40"/>
    <property type="match status" value="4"/>
</dbReference>
<accession>A0A1V9F5R9</accession>
<dbReference type="SUPFAM" id="SSF82171">
    <property type="entry name" value="DPP6 N-terminal domain-like"/>
    <property type="match status" value="1"/>
</dbReference>
<protein>
    <submittedName>
        <fullName evidence="2">Uncharacterized protein</fullName>
    </submittedName>
</protein>
<feature type="signal peptide" evidence="1">
    <location>
        <begin position="1"/>
        <end position="22"/>
    </location>
</feature>
<sequence length="298" mass="33610">MRKNQFISLITAAFLCTAASNAQNPDARYFNEIPPGKTPRVFAPGIVSKTDQFEFGAVFSKDLKEFYYGVEIDGKAETRMIIFENGSWTPPVTILSHNVYSYNDPFLSPDEKKLFFISDQPLNGPGPKKDYDIWYIERQSGHWSEPINAGSNINSDKNEYYISFSKNGTMYFSSNMGDKEGKKNYDIYSSDFRLGKFQPPVKLSSGVNSSHYEADVFVSPDETYLVFATNRPGGLGSGDLHVSFREPDGTWSVSRPIAAINTNTNDFCPYVSPDGKYLFYASRGDIYWVSTDVIKKLR</sequence>
<dbReference type="STRING" id="550983.A4R26_06345"/>
<organism evidence="2 3">
    <name type="scientific">Niastella populi</name>
    <dbReference type="NCBI Taxonomy" id="550983"/>
    <lineage>
        <taxon>Bacteria</taxon>
        <taxon>Pseudomonadati</taxon>
        <taxon>Bacteroidota</taxon>
        <taxon>Chitinophagia</taxon>
        <taxon>Chitinophagales</taxon>
        <taxon>Chitinophagaceae</taxon>
        <taxon>Niastella</taxon>
    </lineage>
</organism>
<gene>
    <name evidence="2" type="ORF">A4R26_06345</name>
</gene>
<keyword evidence="1" id="KW-0732">Signal</keyword>
<proteinExistence type="predicted"/>
<dbReference type="RefSeq" id="WP_081169470.1">
    <property type="nucleotide sequence ID" value="NZ_LWBP01000210.1"/>
</dbReference>
<reference evidence="3" key="1">
    <citation type="submission" date="2016-04" db="EMBL/GenBank/DDBJ databases">
        <authorList>
            <person name="Chen L."/>
            <person name="Zhuang W."/>
            <person name="Wang G."/>
        </authorList>
    </citation>
    <scope>NUCLEOTIDE SEQUENCE [LARGE SCALE GENOMIC DNA]</scope>
    <source>
        <strain evidence="3">208</strain>
    </source>
</reference>
<dbReference type="AlphaFoldDB" id="A0A1V9F5R9"/>
<name>A0A1V9F5R9_9BACT</name>
<evidence type="ECO:0000256" key="1">
    <source>
        <dbReference type="SAM" id="SignalP"/>
    </source>
</evidence>
<dbReference type="InterPro" id="IPR011659">
    <property type="entry name" value="WD40"/>
</dbReference>
<keyword evidence="3" id="KW-1185">Reference proteome</keyword>
<dbReference type="EMBL" id="LWBP01000210">
    <property type="protein sequence ID" value="OQP53759.1"/>
    <property type="molecule type" value="Genomic_DNA"/>
</dbReference>
<dbReference type="Gene3D" id="2.120.10.30">
    <property type="entry name" value="TolB, C-terminal domain"/>
    <property type="match status" value="1"/>
</dbReference>
<evidence type="ECO:0000313" key="2">
    <source>
        <dbReference type="EMBL" id="OQP53759.1"/>
    </source>
</evidence>
<evidence type="ECO:0000313" key="3">
    <source>
        <dbReference type="Proteomes" id="UP000192276"/>
    </source>
</evidence>
<dbReference type="InterPro" id="IPR011042">
    <property type="entry name" value="6-blade_b-propeller_TolB-like"/>
</dbReference>
<comment type="caution">
    <text evidence="2">The sequence shown here is derived from an EMBL/GenBank/DDBJ whole genome shotgun (WGS) entry which is preliminary data.</text>
</comment>